<dbReference type="NCBIfam" id="NF033788">
    <property type="entry name" value="HTH_metalloreg"/>
    <property type="match status" value="1"/>
</dbReference>
<dbReference type="GO" id="GO:0032791">
    <property type="term" value="F:lead ion binding"/>
    <property type="evidence" value="ECO:0007669"/>
    <property type="project" value="TreeGrafter"/>
</dbReference>
<dbReference type="Pfam" id="PF01022">
    <property type="entry name" value="HTH_5"/>
    <property type="match status" value="1"/>
</dbReference>
<reference evidence="4" key="3">
    <citation type="submission" date="2024-03" db="EMBL/GenBank/DDBJ databases">
        <title>The Genome Sequence of Enterococcus sp. DIV0238c.</title>
        <authorList>
            <consortium name="The Broad Institute Genomics Platform"/>
            <consortium name="The Broad Institute Microbial Omics Core"/>
            <consortium name="The Broad Institute Genomic Center for Infectious Diseases"/>
            <person name="Earl A."/>
            <person name="Manson A."/>
            <person name="Gilmore M."/>
            <person name="Schwartman J."/>
            <person name="Shea T."/>
            <person name="Abouelleil A."/>
            <person name="Cao P."/>
            <person name="Chapman S."/>
            <person name="Cusick C."/>
            <person name="Young S."/>
            <person name="Neafsey D."/>
            <person name="Nusbaum C."/>
            <person name="Birren B."/>
        </authorList>
    </citation>
    <scope>NUCLEOTIDE SEQUENCE</scope>
    <source>
        <strain evidence="4">9D6_DIV0238</strain>
    </source>
</reference>
<dbReference type="PANTHER" id="PTHR39168">
    <property type="entry name" value="TRANSCRIPTIONAL REGULATOR-RELATED"/>
    <property type="match status" value="1"/>
</dbReference>
<evidence type="ECO:0000259" key="2">
    <source>
        <dbReference type="PROSITE" id="PS50987"/>
    </source>
</evidence>
<protein>
    <recommendedName>
        <fullName evidence="2">HTH arsR-type domain-containing protein</fullName>
    </recommendedName>
</protein>
<organism evidence="3">
    <name type="scientific">Candidatus Enterococcus dunnyi</name>
    <dbReference type="NCBI Taxonomy" id="1834192"/>
    <lineage>
        <taxon>Bacteria</taxon>
        <taxon>Bacillati</taxon>
        <taxon>Bacillota</taxon>
        <taxon>Bacilli</taxon>
        <taxon>Lactobacillales</taxon>
        <taxon>Enterococcaceae</taxon>
        <taxon>Enterococcus</taxon>
    </lineage>
</organism>
<feature type="domain" description="HTH arsR-type" evidence="2">
    <location>
        <begin position="1"/>
        <end position="94"/>
    </location>
</feature>
<dbReference type="RefSeq" id="WP_087640359.1">
    <property type="nucleotide sequence ID" value="NZ_CP147246.1"/>
</dbReference>
<reference evidence="3" key="1">
    <citation type="submission" date="2017-05" db="EMBL/GenBank/DDBJ databases">
        <title>The Genome Sequence of Enterococcus sp. 9D6_DIV0238.</title>
        <authorList>
            <consortium name="The Broad Institute Genomics Platform"/>
            <consortium name="The Broad Institute Genomic Center for Infectious Diseases"/>
            <person name="Earl A."/>
            <person name="Manson A."/>
            <person name="Schwartman J."/>
            <person name="Gilmore M."/>
            <person name="Abouelleil A."/>
            <person name="Cao P."/>
            <person name="Chapman S."/>
            <person name="Cusick C."/>
            <person name="Shea T."/>
            <person name="Young S."/>
            <person name="Neafsey D."/>
            <person name="Nusbaum C."/>
            <person name="Birren B."/>
        </authorList>
    </citation>
    <scope>NUCLEOTIDE SEQUENCE [LARGE SCALE GENOMIC DNA]</scope>
    <source>
        <strain evidence="3">9D6_DIV0238</strain>
    </source>
</reference>
<dbReference type="PANTHER" id="PTHR39168:SF1">
    <property type="entry name" value="TRANSCRIPTIONAL REGULATORY PROTEIN"/>
    <property type="match status" value="1"/>
</dbReference>
<accession>A0A200JF63</accession>
<dbReference type="GO" id="GO:0097063">
    <property type="term" value="F:cadmium ion sensor activity"/>
    <property type="evidence" value="ECO:0007669"/>
    <property type="project" value="TreeGrafter"/>
</dbReference>
<dbReference type="PRINTS" id="PR00778">
    <property type="entry name" value="HTHARSR"/>
</dbReference>
<dbReference type="GO" id="GO:0010288">
    <property type="term" value="P:response to lead ion"/>
    <property type="evidence" value="ECO:0007669"/>
    <property type="project" value="TreeGrafter"/>
</dbReference>
<keyword evidence="5" id="KW-1185">Reference proteome</keyword>
<dbReference type="InterPro" id="IPR036390">
    <property type="entry name" value="WH_DNA-bd_sf"/>
</dbReference>
<dbReference type="CDD" id="cd00090">
    <property type="entry name" value="HTH_ARSR"/>
    <property type="match status" value="1"/>
</dbReference>
<dbReference type="InterPro" id="IPR052543">
    <property type="entry name" value="HTH_Metal-responsive_Reg"/>
</dbReference>
<dbReference type="SUPFAM" id="SSF46785">
    <property type="entry name" value="Winged helix' DNA-binding domain"/>
    <property type="match status" value="1"/>
</dbReference>
<evidence type="ECO:0000256" key="1">
    <source>
        <dbReference type="ARBA" id="ARBA00023125"/>
    </source>
</evidence>
<evidence type="ECO:0000313" key="3">
    <source>
        <dbReference type="EMBL" id="OUZ35794.1"/>
    </source>
</evidence>
<dbReference type="SMART" id="SM00418">
    <property type="entry name" value="HTH_ARSR"/>
    <property type="match status" value="1"/>
</dbReference>
<dbReference type="GO" id="GO:0003677">
    <property type="term" value="F:DNA binding"/>
    <property type="evidence" value="ECO:0007669"/>
    <property type="project" value="UniProtKB-KW"/>
</dbReference>
<proteinExistence type="predicted"/>
<dbReference type="PROSITE" id="PS50987">
    <property type="entry name" value="HTH_ARSR_2"/>
    <property type="match status" value="1"/>
</dbReference>
<dbReference type="EMBL" id="NIBQ01000001">
    <property type="protein sequence ID" value="OUZ35794.1"/>
    <property type="molecule type" value="Genomic_DNA"/>
</dbReference>
<dbReference type="InterPro" id="IPR011991">
    <property type="entry name" value="ArsR-like_HTH"/>
</dbReference>
<dbReference type="InterPro" id="IPR001845">
    <property type="entry name" value="HTH_ArsR_DNA-bd_dom"/>
</dbReference>
<keyword evidence="1" id="KW-0238">DNA-binding</keyword>
<dbReference type="GO" id="GO:0003700">
    <property type="term" value="F:DNA-binding transcription factor activity"/>
    <property type="evidence" value="ECO:0007669"/>
    <property type="project" value="InterPro"/>
</dbReference>
<dbReference type="AlphaFoldDB" id="A0A200JF63"/>
<dbReference type="Gene3D" id="1.10.10.10">
    <property type="entry name" value="Winged helix-like DNA-binding domain superfamily/Winged helix DNA-binding domain"/>
    <property type="match status" value="1"/>
</dbReference>
<evidence type="ECO:0000313" key="4">
    <source>
        <dbReference type="EMBL" id="WYJ93094.1"/>
    </source>
</evidence>
<dbReference type="OrthoDB" id="9797716at2"/>
<gene>
    <name evidence="4" type="ORF">A5889_000573</name>
    <name evidence="3" type="ORF">A5889_001270</name>
</gene>
<evidence type="ECO:0000313" key="5">
    <source>
        <dbReference type="Proteomes" id="UP000196151"/>
    </source>
</evidence>
<dbReference type="InterPro" id="IPR036388">
    <property type="entry name" value="WH-like_DNA-bd_sf"/>
</dbReference>
<name>A0A200JF63_9ENTE</name>
<reference evidence="4" key="2">
    <citation type="submission" date="2017-05" db="EMBL/GenBank/DDBJ databases">
        <authorList>
            <consortium name="The Broad Institute Genomics Platform"/>
            <consortium name="The Broad Institute Genomic Center for Infectious Diseases"/>
            <person name="Earl A."/>
            <person name="Manson A."/>
            <person name="Schwartman J."/>
            <person name="Gilmore M."/>
            <person name="Abouelleil A."/>
            <person name="Cao P."/>
            <person name="Chapman S."/>
            <person name="Cusick C."/>
            <person name="Shea T."/>
            <person name="Young S."/>
            <person name="Neafsey D."/>
            <person name="Nusbaum C."/>
            <person name="Birren B."/>
        </authorList>
    </citation>
    <scope>NUCLEOTIDE SEQUENCE</scope>
    <source>
        <strain evidence="4">9D6_DIV0238</strain>
    </source>
</reference>
<dbReference type="Proteomes" id="UP000196151">
    <property type="component" value="Chromosome"/>
</dbReference>
<sequence length="241" mass="27264">MNGIPDLPETLQLIGDPTRIELLTILIDHRYYTVTELSKRTKVSLSTVSYHLKKLSIIGWIDTYKQGRNVYYGLTNDSLAAIIESLMTISAPKKINSYNQKKEYLEIKEARTCYSHLAGELGVGLFEFLIENQYIENNNHEVSISKEGVTFFKGMGIKAPESLNGKLCMDWSERKFHLAGSLGSALCSAFLRQGWIVKSTKNRSITLSASSPEWLKSIDRNLKLIKNHDKRSGTQMKKIGE</sequence>
<dbReference type="EMBL" id="CP147246">
    <property type="protein sequence ID" value="WYJ93094.1"/>
    <property type="molecule type" value="Genomic_DNA"/>
</dbReference>
<dbReference type="GO" id="GO:0046686">
    <property type="term" value="P:response to cadmium ion"/>
    <property type="evidence" value="ECO:0007669"/>
    <property type="project" value="TreeGrafter"/>
</dbReference>